<name>A0A919E7B8_9PROT</name>
<proteinExistence type="predicted"/>
<dbReference type="AlphaFoldDB" id="A0A919E7B8"/>
<dbReference type="EMBL" id="BNCI01000002">
    <property type="protein sequence ID" value="GHF26093.1"/>
    <property type="molecule type" value="Genomic_DNA"/>
</dbReference>
<evidence type="ECO:0008006" key="5">
    <source>
        <dbReference type="Google" id="ProtNLM"/>
    </source>
</evidence>
<keyword evidence="4" id="KW-1185">Reference proteome</keyword>
<reference evidence="3" key="2">
    <citation type="submission" date="2020-09" db="EMBL/GenBank/DDBJ databases">
        <authorList>
            <person name="Sun Q."/>
            <person name="Kim S."/>
        </authorList>
    </citation>
    <scope>NUCLEOTIDE SEQUENCE</scope>
    <source>
        <strain evidence="3">KCTC 42590</strain>
    </source>
</reference>
<accession>A0A919E7B8</accession>
<reference evidence="3" key="1">
    <citation type="journal article" date="2014" name="Int. J. Syst. Evol. Microbiol.">
        <title>Complete genome sequence of Corynebacterium casei LMG S-19264T (=DSM 44701T), isolated from a smear-ripened cheese.</title>
        <authorList>
            <consortium name="US DOE Joint Genome Institute (JGI-PGF)"/>
            <person name="Walter F."/>
            <person name="Albersmeier A."/>
            <person name="Kalinowski J."/>
            <person name="Ruckert C."/>
        </authorList>
    </citation>
    <scope>NUCLEOTIDE SEQUENCE</scope>
    <source>
        <strain evidence="3">KCTC 42590</strain>
    </source>
</reference>
<evidence type="ECO:0000313" key="4">
    <source>
        <dbReference type="Proteomes" id="UP000630923"/>
    </source>
</evidence>
<sequence>MARHIKILGMIGVAFSLSTPFAFADDDIGAFDGIGAIMRDMQSSQNTRVSLAKPKDIGSLSSTPLMPDSCEDPRMQHVERRMLELAPLLDAAADGASLNTAIESIYRLRAREIEIERSLMKRYSEIEELSKAASEARIKLQIDLAKLNAIRSSAENGVLSQDTRTALLEGLIALESLTTGQDAAPQAEPSPDASPERNQE</sequence>
<organism evidence="3 4">
    <name type="scientific">Kordiimonas sediminis</name>
    <dbReference type="NCBI Taxonomy" id="1735581"/>
    <lineage>
        <taxon>Bacteria</taxon>
        <taxon>Pseudomonadati</taxon>
        <taxon>Pseudomonadota</taxon>
        <taxon>Alphaproteobacteria</taxon>
        <taxon>Kordiimonadales</taxon>
        <taxon>Kordiimonadaceae</taxon>
        <taxon>Kordiimonas</taxon>
    </lineage>
</organism>
<protein>
    <recommendedName>
        <fullName evidence="5">Periplasmic heavy metal sensor</fullName>
    </recommendedName>
</protein>
<gene>
    <name evidence="3" type="ORF">GCM10017044_21190</name>
</gene>
<keyword evidence="2" id="KW-0732">Signal</keyword>
<evidence type="ECO:0000256" key="2">
    <source>
        <dbReference type="SAM" id="SignalP"/>
    </source>
</evidence>
<feature type="signal peptide" evidence="2">
    <location>
        <begin position="1"/>
        <end position="24"/>
    </location>
</feature>
<comment type="caution">
    <text evidence="3">The sequence shown here is derived from an EMBL/GenBank/DDBJ whole genome shotgun (WGS) entry which is preliminary data.</text>
</comment>
<dbReference type="Proteomes" id="UP000630923">
    <property type="component" value="Unassembled WGS sequence"/>
</dbReference>
<evidence type="ECO:0000313" key="3">
    <source>
        <dbReference type="EMBL" id="GHF26093.1"/>
    </source>
</evidence>
<feature type="chain" id="PRO_5038024219" description="Periplasmic heavy metal sensor" evidence="2">
    <location>
        <begin position="25"/>
        <end position="200"/>
    </location>
</feature>
<feature type="region of interest" description="Disordered" evidence="1">
    <location>
        <begin position="178"/>
        <end position="200"/>
    </location>
</feature>
<evidence type="ECO:0000256" key="1">
    <source>
        <dbReference type="SAM" id="MobiDB-lite"/>
    </source>
</evidence>